<dbReference type="OrthoDB" id="5242917at2"/>
<evidence type="ECO:0000256" key="1">
    <source>
        <dbReference type="ARBA" id="ARBA00004370"/>
    </source>
</evidence>
<dbReference type="Pfam" id="PF00213">
    <property type="entry name" value="OSCP"/>
    <property type="match status" value="1"/>
</dbReference>
<keyword evidence="7 8" id="KW-0066">ATP synthesis</keyword>
<evidence type="ECO:0000256" key="3">
    <source>
        <dbReference type="ARBA" id="ARBA00022781"/>
    </source>
</evidence>
<dbReference type="PRINTS" id="PR00125">
    <property type="entry name" value="ATPASEDELTA"/>
</dbReference>
<keyword evidence="8" id="KW-1003">Cell membrane</keyword>
<comment type="function">
    <text evidence="8">F(1)F(0) ATP synthase produces ATP from ADP in the presence of a proton or sodium gradient. F-type ATPases consist of two structural domains, F(1) containing the extramembraneous catalytic core and F(0) containing the membrane proton channel, linked together by a central stalk and a peripheral stalk. During catalysis, ATP synthesis in the catalytic domain of F(1) is coupled via a rotary mechanism of the central stalk subunits to proton translocation.</text>
</comment>
<dbReference type="PROSITE" id="PS00389">
    <property type="entry name" value="ATPASE_DELTA"/>
    <property type="match status" value="1"/>
</dbReference>
<dbReference type="InterPro" id="IPR000711">
    <property type="entry name" value="ATPase_OSCP/dsu"/>
</dbReference>
<gene>
    <name evidence="8" type="primary">atpH</name>
    <name evidence="9" type="ORF">C8E83_0900</name>
</gene>
<proteinExistence type="inferred from homology"/>
<dbReference type="Proteomes" id="UP000280008">
    <property type="component" value="Unassembled WGS sequence"/>
</dbReference>
<dbReference type="GO" id="GO:0045259">
    <property type="term" value="C:proton-transporting ATP synthase complex"/>
    <property type="evidence" value="ECO:0007669"/>
    <property type="project" value="UniProtKB-KW"/>
</dbReference>
<evidence type="ECO:0000256" key="2">
    <source>
        <dbReference type="ARBA" id="ARBA00022448"/>
    </source>
</evidence>
<evidence type="ECO:0000256" key="4">
    <source>
        <dbReference type="ARBA" id="ARBA00023065"/>
    </source>
</evidence>
<comment type="function">
    <text evidence="8">This protein is part of the stalk that links CF(0) to CF(1). It either transmits conformational changes from CF(0) to CF(1) or is implicated in proton conduction.</text>
</comment>
<accession>A0A495ICR5</accession>
<keyword evidence="2 8" id="KW-0813">Transport</keyword>
<dbReference type="NCBIfam" id="TIGR01145">
    <property type="entry name" value="ATP_synt_delta"/>
    <property type="match status" value="1"/>
</dbReference>
<dbReference type="GO" id="GO:0005886">
    <property type="term" value="C:plasma membrane"/>
    <property type="evidence" value="ECO:0007669"/>
    <property type="project" value="UniProtKB-SubCell"/>
</dbReference>
<reference evidence="9 10" key="1">
    <citation type="submission" date="2018-10" db="EMBL/GenBank/DDBJ databases">
        <title>Sequencing the genomes of 1000 actinobacteria strains.</title>
        <authorList>
            <person name="Klenk H.-P."/>
        </authorList>
    </citation>
    <scope>NUCLEOTIDE SEQUENCE [LARGE SCALE GENOMIC DNA]</scope>
    <source>
        <strain evidence="9 10">DSM 17894</strain>
    </source>
</reference>
<evidence type="ECO:0000256" key="6">
    <source>
        <dbReference type="ARBA" id="ARBA00023196"/>
    </source>
</evidence>
<keyword evidence="4 8" id="KW-0406">Ion transport</keyword>
<dbReference type="AlphaFoldDB" id="A0A495ICR5"/>
<comment type="similarity">
    <text evidence="8">Belongs to the ATPase delta chain family.</text>
</comment>
<comment type="subcellular location">
    <subcellularLocation>
        <location evidence="8">Cell membrane</location>
        <topology evidence="8">Peripheral membrane protein</topology>
    </subcellularLocation>
    <subcellularLocation>
        <location evidence="1">Membrane</location>
    </subcellularLocation>
</comment>
<name>A0A495ICR5_9MICO</name>
<evidence type="ECO:0000256" key="8">
    <source>
        <dbReference type="HAMAP-Rule" id="MF_01416"/>
    </source>
</evidence>
<dbReference type="PANTHER" id="PTHR11910">
    <property type="entry name" value="ATP SYNTHASE DELTA CHAIN"/>
    <property type="match status" value="1"/>
</dbReference>
<dbReference type="EMBL" id="RBKS01000001">
    <property type="protein sequence ID" value="RKR73803.1"/>
    <property type="molecule type" value="Genomic_DNA"/>
</dbReference>
<comment type="caution">
    <text evidence="9">The sequence shown here is derived from an EMBL/GenBank/DDBJ whole genome shotgun (WGS) entry which is preliminary data.</text>
</comment>
<dbReference type="NCBIfam" id="NF009967">
    <property type="entry name" value="PRK13430.1"/>
    <property type="match status" value="1"/>
</dbReference>
<evidence type="ECO:0000313" key="10">
    <source>
        <dbReference type="Proteomes" id="UP000280008"/>
    </source>
</evidence>
<keyword evidence="10" id="KW-1185">Reference proteome</keyword>
<dbReference type="GO" id="GO:0046933">
    <property type="term" value="F:proton-transporting ATP synthase activity, rotational mechanism"/>
    <property type="evidence" value="ECO:0007669"/>
    <property type="project" value="UniProtKB-UniRule"/>
</dbReference>
<evidence type="ECO:0000313" key="9">
    <source>
        <dbReference type="EMBL" id="RKR73803.1"/>
    </source>
</evidence>
<keyword evidence="3 8" id="KW-0375">Hydrogen ion transport</keyword>
<dbReference type="InterPro" id="IPR020781">
    <property type="entry name" value="ATPase_OSCP/d_CS"/>
</dbReference>
<evidence type="ECO:0000256" key="5">
    <source>
        <dbReference type="ARBA" id="ARBA00023136"/>
    </source>
</evidence>
<evidence type="ECO:0000256" key="7">
    <source>
        <dbReference type="ARBA" id="ARBA00023310"/>
    </source>
</evidence>
<keyword evidence="5 8" id="KW-0472">Membrane</keyword>
<keyword evidence="6 8" id="KW-0139">CF(1)</keyword>
<dbReference type="RefSeq" id="WP_121368626.1">
    <property type="nucleotide sequence ID" value="NZ_RBKS01000001.1"/>
</dbReference>
<protein>
    <recommendedName>
        <fullName evidence="8">ATP synthase subunit delta</fullName>
    </recommendedName>
    <alternativeName>
        <fullName evidence="8">ATP synthase F(1) sector subunit delta</fullName>
    </alternativeName>
    <alternativeName>
        <fullName evidence="8">F-type ATPase subunit delta</fullName>
        <shortName evidence="8">F-ATPase subunit delta</shortName>
    </alternativeName>
</protein>
<dbReference type="HAMAP" id="MF_01416">
    <property type="entry name" value="ATP_synth_delta_bact"/>
    <property type="match status" value="1"/>
</dbReference>
<organism evidence="9 10">
    <name type="scientific">Frondihabitans australicus</name>
    <dbReference type="NCBI Taxonomy" id="386892"/>
    <lineage>
        <taxon>Bacteria</taxon>
        <taxon>Bacillati</taxon>
        <taxon>Actinomycetota</taxon>
        <taxon>Actinomycetes</taxon>
        <taxon>Micrococcales</taxon>
        <taxon>Microbacteriaceae</taxon>
        <taxon>Frondihabitans</taxon>
    </lineage>
</organism>
<sequence>MGSMTREATAAARGVLADLGGAVDLATGEQLLDAGRVIGSNSKLLGFLADPAEDAANKKAFIDRLFAGFGEPTRALLTVIAGSRWSSHTDLLAGVEEIGIRAIARSSSKDVSIEGELFAFGEIVASDASLELAVGTKLSDGPAKAALVEKLLGGKASAGTVAIVSQLVQQPRGRRIGELLRNASAIVADEAGELVAVVTSAAPIGAEQVARLERGLAKQFGRSLTVNIVIDPSILGGLRVRVGDEVIDGSVSTRLADLRLQLAG</sequence>